<organism evidence="2 3">
    <name type="scientific">Desulforamulus profundi</name>
    <dbReference type="NCBI Taxonomy" id="1383067"/>
    <lineage>
        <taxon>Bacteria</taxon>
        <taxon>Bacillati</taxon>
        <taxon>Bacillota</taxon>
        <taxon>Clostridia</taxon>
        <taxon>Eubacteriales</taxon>
        <taxon>Peptococcaceae</taxon>
        <taxon>Desulforamulus</taxon>
    </lineage>
</organism>
<evidence type="ECO:0000313" key="3">
    <source>
        <dbReference type="Proteomes" id="UP000222564"/>
    </source>
</evidence>
<name>A0A2C6LI84_9FIRM</name>
<dbReference type="AlphaFoldDB" id="A0A2C6LI84"/>
<proteinExistence type="predicted"/>
<keyword evidence="3" id="KW-1185">Reference proteome</keyword>
<dbReference type="RefSeq" id="WP_180261060.1">
    <property type="nucleotide sequence ID" value="NZ_AWQQ01000055.1"/>
</dbReference>
<accession>A0A2C6LI84</accession>
<feature type="region of interest" description="Disordered" evidence="1">
    <location>
        <begin position="26"/>
        <end position="45"/>
    </location>
</feature>
<comment type="caution">
    <text evidence="2">The sequence shown here is derived from an EMBL/GenBank/DDBJ whole genome shotgun (WGS) entry which is preliminary data.</text>
</comment>
<dbReference type="Proteomes" id="UP000222564">
    <property type="component" value="Unassembled WGS sequence"/>
</dbReference>
<reference evidence="2 3" key="1">
    <citation type="submission" date="2013-09" db="EMBL/GenBank/DDBJ databases">
        <title>Biodegradation of hydrocarbons in the deep terrestrial subsurface : characterization of a microbial consortium composed of two Desulfotomaculum species originating from a deep geological formation.</title>
        <authorList>
            <person name="Aullo T."/>
            <person name="Berlendis S."/>
            <person name="Lascourreges J.-F."/>
            <person name="Dessort D."/>
            <person name="Saint-Laurent S."/>
            <person name="Schraauwers B."/>
            <person name="Mas J."/>
            <person name="Magot M."/>
            <person name="Ranchou-Peyruse A."/>
        </authorList>
    </citation>
    <scope>NUCLEOTIDE SEQUENCE [LARGE SCALE GENOMIC DNA]</scope>
    <source>
        <strain evidence="2 3">Bs107</strain>
    </source>
</reference>
<protein>
    <submittedName>
        <fullName evidence="2">Uncharacterized protein</fullName>
    </submittedName>
</protein>
<dbReference type="EMBL" id="AWQQ01000055">
    <property type="protein sequence ID" value="PHJ38180.1"/>
    <property type="molecule type" value="Genomic_DNA"/>
</dbReference>
<gene>
    <name evidence="2" type="ORF">P378_11585</name>
</gene>
<evidence type="ECO:0000313" key="2">
    <source>
        <dbReference type="EMBL" id="PHJ38180.1"/>
    </source>
</evidence>
<evidence type="ECO:0000256" key="1">
    <source>
        <dbReference type="SAM" id="MobiDB-lite"/>
    </source>
</evidence>
<sequence length="45" mass="4771">MGSGTLPEIPFEYVFRVMNFRQSARPPLDVLTPGSADTGSGEGSV</sequence>